<sequence length="260" mass="27230">MSRLPVLAAIGCVLGFAAVYFGFVWTRRGQAFEFAVLQRAPVATPSVARATFWLDHVDEYSVGAVLLLVVLAGLLRRRPALAATGAAVILVTAALDRVLARWVLVRPTLVDDPANPDNSFPSGHVAMATAALLALLLVVPRAWRGVTALLGAVPVLGVAEMTMTLSWHRLSDTVGGNLLALGVACLGAAVLARRSEDPAPASRERWLGGLLGIVPLLGYAVWTGVRAAGQPLFPAVSALATMGSTLTVVAYLVVLSVARR</sequence>
<protein>
    <submittedName>
        <fullName evidence="3">Phosphatase PAP2 family protein</fullName>
    </submittedName>
</protein>
<keyword evidence="1" id="KW-1133">Transmembrane helix</keyword>
<feature type="transmembrane region" description="Helical" evidence="1">
    <location>
        <begin position="6"/>
        <end position="24"/>
    </location>
</feature>
<comment type="caution">
    <text evidence="3">The sequence shown here is derived from an EMBL/GenBank/DDBJ whole genome shotgun (WGS) entry which is preliminary data.</text>
</comment>
<proteinExistence type="predicted"/>
<feature type="transmembrane region" description="Helical" evidence="1">
    <location>
        <begin position="146"/>
        <end position="168"/>
    </location>
</feature>
<dbReference type="Gene3D" id="1.20.144.10">
    <property type="entry name" value="Phosphatidic acid phosphatase type 2/haloperoxidase"/>
    <property type="match status" value="1"/>
</dbReference>
<organism evidence="3 4">
    <name type="scientific">Amycolatopsis samaneae</name>
    <dbReference type="NCBI Taxonomy" id="664691"/>
    <lineage>
        <taxon>Bacteria</taxon>
        <taxon>Bacillati</taxon>
        <taxon>Actinomycetota</taxon>
        <taxon>Actinomycetes</taxon>
        <taxon>Pseudonocardiales</taxon>
        <taxon>Pseudonocardiaceae</taxon>
        <taxon>Amycolatopsis</taxon>
    </lineage>
</organism>
<evidence type="ECO:0000313" key="4">
    <source>
        <dbReference type="Proteomes" id="UP001597419"/>
    </source>
</evidence>
<keyword evidence="1" id="KW-0472">Membrane</keyword>
<feature type="transmembrane region" description="Helical" evidence="1">
    <location>
        <begin position="174"/>
        <end position="194"/>
    </location>
</feature>
<dbReference type="InterPro" id="IPR000326">
    <property type="entry name" value="PAP2/HPO"/>
</dbReference>
<feature type="transmembrane region" description="Helical" evidence="1">
    <location>
        <begin position="80"/>
        <end position="100"/>
    </location>
</feature>
<accession>A0ABW5G7M8</accession>
<dbReference type="Proteomes" id="UP001597419">
    <property type="component" value="Unassembled WGS sequence"/>
</dbReference>
<dbReference type="Pfam" id="PF01569">
    <property type="entry name" value="PAP2"/>
    <property type="match status" value="1"/>
</dbReference>
<feature type="domain" description="Phosphatidic acid phosphatase type 2/haloperoxidase" evidence="2">
    <location>
        <begin position="115"/>
        <end position="191"/>
    </location>
</feature>
<dbReference type="InterPro" id="IPR036938">
    <property type="entry name" value="PAP2/HPO_sf"/>
</dbReference>
<feature type="transmembrane region" description="Helical" evidence="1">
    <location>
        <begin position="231"/>
        <end position="254"/>
    </location>
</feature>
<gene>
    <name evidence="3" type="ORF">ACFSYJ_01380</name>
</gene>
<dbReference type="SUPFAM" id="SSF48317">
    <property type="entry name" value="Acid phosphatase/Vanadium-dependent haloperoxidase"/>
    <property type="match status" value="1"/>
</dbReference>
<dbReference type="RefSeq" id="WP_345388349.1">
    <property type="nucleotide sequence ID" value="NZ_BAABHG010000003.1"/>
</dbReference>
<evidence type="ECO:0000256" key="1">
    <source>
        <dbReference type="SAM" id="Phobius"/>
    </source>
</evidence>
<evidence type="ECO:0000313" key="3">
    <source>
        <dbReference type="EMBL" id="MFD2457226.1"/>
    </source>
</evidence>
<reference evidence="4" key="1">
    <citation type="journal article" date="2019" name="Int. J. Syst. Evol. Microbiol.">
        <title>The Global Catalogue of Microorganisms (GCM) 10K type strain sequencing project: providing services to taxonomists for standard genome sequencing and annotation.</title>
        <authorList>
            <consortium name="The Broad Institute Genomics Platform"/>
            <consortium name="The Broad Institute Genome Sequencing Center for Infectious Disease"/>
            <person name="Wu L."/>
            <person name="Ma J."/>
        </authorList>
    </citation>
    <scope>NUCLEOTIDE SEQUENCE [LARGE SCALE GENOMIC DNA]</scope>
    <source>
        <strain evidence="4">CGMCC 4.7643</strain>
    </source>
</reference>
<feature type="transmembrane region" description="Helical" evidence="1">
    <location>
        <begin position="206"/>
        <end position="225"/>
    </location>
</feature>
<evidence type="ECO:0000259" key="2">
    <source>
        <dbReference type="Pfam" id="PF01569"/>
    </source>
</evidence>
<dbReference type="EMBL" id="JBHUKU010000002">
    <property type="protein sequence ID" value="MFD2457226.1"/>
    <property type="molecule type" value="Genomic_DNA"/>
</dbReference>
<keyword evidence="1" id="KW-0812">Transmembrane</keyword>
<keyword evidence="4" id="KW-1185">Reference proteome</keyword>
<feature type="transmembrane region" description="Helical" evidence="1">
    <location>
        <begin position="120"/>
        <end position="139"/>
    </location>
</feature>
<name>A0ABW5G7M8_9PSEU</name>